<dbReference type="PROSITE" id="PS51257">
    <property type="entry name" value="PROKAR_LIPOPROTEIN"/>
    <property type="match status" value="1"/>
</dbReference>
<proteinExistence type="predicted"/>
<sequence>MRPKLKRPTSRRCFFLLLFFGFTLLACLVTFSLKTLTFTTTAKALNQVAAPPRILMEAKITSSAISRLKEWATPYLAKITSFWFVKYVAPSLYLRLASDKTAAIDTLFKLFQVDKDAPNLLQSKPFEKWYKAVLKAYKHNPQEGRRAMIKTLAQSFQDEARLSRVLAEAKESSSREPRAHAQLLEDALFDRWIHLHNKAARIAKARGLKISQGNDIAEAAYKLLKLDAAKSDFLSTVSLRTWFLYMNEAHVSFHVQHSFLLSKLRHANDSEELDRKLVDAISKGGLMSGIASDLMVASYKMRGLSIEDLLKRVKDEKQRDSIEIALLNAWVLAEYKTHLNVDTLMQNLLQHLSEQKLIDLIAKTNISRDYLDALKKGLVNLWQARHLTSFQVFKLLKLDVNIDEMAENPLLSLWVQSDTDIDFAAPWAGYFNVVKTFLVDIAKLETMIARAEKINDKTIKDFAEGMRDELKKRRKTTEK</sequence>
<protein>
    <submittedName>
        <fullName evidence="1">Uncharacterized protein</fullName>
    </submittedName>
</protein>
<evidence type="ECO:0000313" key="1">
    <source>
        <dbReference type="EMBL" id="TDH69168.1"/>
    </source>
</evidence>
<dbReference type="GeneID" id="94353204"/>
<dbReference type="AlphaFoldDB" id="A0A976FLV5"/>
<reference evidence="1 2" key="1">
    <citation type="journal article" date="2021" name="Genome Biol.">
        <title>AFLAP: assembly-free linkage analysis pipeline using k-mers from genome sequencing data.</title>
        <authorList>
            <person name="Fletcher K."/>
            <person name="Zhang L."/>
            <person name="Gil J."/>
            <person name="Han R."/>
            <person name="Cavanaugh K."/>
            <person name="Michelmore R."/>
        </authorList>
    </citation>
    <scope>NUCLEOTIDE SEQUENCE [LARGE SCALE GENOMIC DNA]</scope>
    <source>
        <strain evidence="1 2">SF5</strain>
    </source>
</reference>
<gene>
    <name evidence="1" type="ORF">CCR75_009494</name>
</gene>
<evidence type="ECO:0000313" key="2">
    <source>
        <dbReference type="Proteomes" id="UP000294530"/>
    </source>
</evidence>
<keyword evidence="2" id="KW-1185">Reference proteome</keyword>
<comment type="caution">
    <text evidence="1">The sequence shown here is derived from an EMBL/GenBank/DDBJ whole genome shotgun (WGS) entry which is preliminary data.</text>
</comment>
<dbReference type="OrthoDB" id="110891at2759"/>
<accession>A0A976FLV5</accession>
<name>A0A976FLV5_BRELC</name>
<dbReference type="KEGG" id="blac:94353204"/>
<dbReference type="Proteomes" id="UP000294530">
    <property type="component" value="Unassembled WGS sequence"/>
</dbReference>
<organism evidence="1 2">
    <name type="scientific">Bremia lactucae</name>
    <name type="common">Lettuce downy mildew</name>
    <dbReference type="NCBI Taxonomy" id="4779"/>
    <lineage>
        <taxon>Eukaryota</taxon>
        <taxon>Sar</taxon>
        <taxon>Stramenopiles</taxon>
        <taxon>Oomycota</taxon>
        <taxon>Peronosporomycetes</taxon>
        <taxon>Peronosporales</taxon>
        <taxon>Peronosporaceae</taxon>
        <taxon>Bremia</taxon>
    </lineage>
</organism>
<dbReference type="EMBL" id="SHOA02000002">
    <property type="protein sequence ID" value="TDH69168.1"/>
    <property type="molecule type" value="Genomic_DNA"/>
</dbReference>
<dbReference type="RefSeq" id="XP_067818667.1">
    <property type="nucleotide sequence ID" value="XM_067967533.1"/>
</dbReference>